<protein>
    <submittedName>
        <fullName evidence="1">Uncharacterized protein</fullName>
    </submittedName>
</protein>
<name>A0ACB7FFT0_NIBAL</name>
<evidence type="ECO:0000313" key="2">
    <source>
        <dbReference type="Proteomes" id="UP000805704"/>
    </source>
</evidence>
<evidence type="ECO:0000313" key="1">
    <source>
        <dbReference type="EMBL" id="KAG8013092.1"/>
    </source>
</evidence>
<proteinExistence type="predicted"/>
<organism evidence="1 2">
    <name type="scientific">Nibea albiflora</name>
    <name type="common">Yellow drum</name>
    <name type="synonym">Corvina albiflora</name>
    <dbReference type="NCBI Taxonomy" id="240163"/>
    <lineage>
        <taxon>Eukaryota</taxon>
        <taxon>Metazoa</taxon>
        <taxon>Chordata</taxon>
        <taxon>Craniata</taxon>
        <taxon>Vertebrata</taxon>
        <taxon>Euteleostomi</taxon>
        <taxon>Actinopterygii</taxon>
        <taxon>Neopterygii</taxon>
        <taxon>Teleostei</taxon>
        <taxon>Neoteleostei</taxon>
        <taxon>Acanthomorphata</taxon>
        <taxon>Eupercaria</taxon>
        <taxon>Sciaenidae</taxon>
        <taxon>Nibea</taxon>
    </lineage>
</organism>
<keyword evidence="2" id="KW-1185">Reference proteome</keyword>
<gene>
    <name evidence="1" type="ORF">GBF38_021298</name>
</gene>
<sequence>MEGERVLIESTFNRPNKMKEMLKSVVKTDSKRWKLGRRKHRRADSKKLLENNNETCDGFNGCDNPVAPNNFNTHVEQRLQTVEEEINYEALAEVLRVSPDVSEDGSSSMRAGSLIQSSVSQNFPEPPADLDQNLQQHLLKKEVGAWLEKILQTEKNQEDSDCEEAFVGFYVDTIQCIEAVPKEAQKISSKLSLDVRAVCFQELLTFLKRYSTEQAEVLGKKAKLDKPELIPFFKTLTTCGEIKHHVQTAEVVKGCPLEEIMETLKNLEDRTLTLLKQIVADMTERNLKTYFKTENKHFFLLIILIKTYFAKDFSQDVKKRVMTEVYKLICHIYLKHLIRSSTSKLTKRWSPNVGQTVTEDAKLLHNTISELAPGVQHCNLLLLTVEELLECHSTVAVQLTVAGMQDCPTWREDQDLLPALLKWKGLSGRKVKEVLNILPSQQPRPVSCFSWLFCCVSRGPTITSREEDASDC</sequence>
<dbReference type="Proteomes" id="UP000805704">
    <property type="component" value="Chromosome 11"/>
</dbReference>
<comment type="caution">
    <text evidence="1">The sequence shown here is derived from an EMBL/GenBank/DDBJ whole genome shotgun (WGS) entry which is preliminary data.</text>
</comment>
<accession>A0ACB7FFT0</accession>
<dbReference type="EMBL" id="CM024799">
    <property type="protein sequence ID" value="KAG8013092.1"/>
    <property type="molecule type" value="Genomic_DNA"/>
</dbReference>
<reference evidence="1" key="1">
    <citation type="submission" date="2020-04" db="EMBL/GenBank/DDBJ databases">
        <title>A chromosome-scale assembly and high-density genetic map of the yellow drum (Nibea albiflora) genome.</title>
        <authorList>
            <person name="Xu D."/>
            <person name="Zhang W."/>
            <person name="Chen R."/>
            <person name="Tan P."/>
            <person name="Wang L."/>
            <person name="Song H."/>
            <person name="Tian L."/>
            <person name="Zhu Q."/>
            <person name="Wang B."/>
        </authorList>
    </citation>
    <scope>NUCLEOTIDE SEQUENCE</scope>
    <source>
        <strain evidence="1">ZJHYS-2018</strain>
    </source>
</reference>